<dbReference type="InterPro" id="IPR007652">
    <property type="entry name" value="A1-4-GlycosylTfrase_dom"/>
</dbReference>
<dbReference type="PANTHER" id="PTHR12042:SF21">
    <property type="entry name" value="ALPHA1,4-GALACTOSYLTRANSFERASE 1-RELATED"/>
    <property type="match status" value="1"/>
</dbReference>
<evidence type="ECO:0000259" key="2">
    <source>
        <dbReference type="Pfam" id="PF04572"/>
    </source>
</evidence>
<feature type="domain" description="Alpha 1,4-glycosyltransferase" evidence="2">
    <location>
        <begin position="169"/>
        <end position="210"/>
    </location>
</feature>
<accession>A0A5B0HKZ8</accession>
<dbReference type="InterPro" id="IPR051981">
    <property type="entry name" value="Glycosyltransf_32"/>
</dbReference>
<evidence type="ECO:0000313" key="4">
    <source>
        <dbReference type="Proteomes" id="UP000325273"/>
    </source>
</evidence>
<dbReference type="GO" id="GO:0006688">
    <property type="term" value="P:glycosphingolipid biosynthetic process"/>
    <property type="evidence" value="ECO:0007669"/>
    <property type="project" value="TreeGrafter"/>
</dbReference>
<dbReference type="Pfam" id="PF04572">
    <property type="entry name" value="Gb3_synth"/>
    <property type="match status" value="1"/>
</dbReference>
<comment type="caution">
    <text evidence="3">The sequence shown here is derived from an EMBL/GenBank/DDBJ whole genome shotgun (WGS) entry which is preliminary data.</text>
</comment>
<name>A0A5B0HKZ8_9BURK</name>
<reference evidence="3 4" key="1">
    <citation type="submission" date="2019-08" db="EMBL/GenBank/DDBJ databases">
        <title>Paraburkholderia sp. DCY113.</title>
        <authorList>
            <person name="Kang J."/>
        </authorList>
    </citation>
    <scope>NUCLEOTIDE SEQUENCE [LARGE SCALE GENOMIC DNA]</scope>
    <source>
        <strain evidence="3 4">DCY113</strain>
    </source>
</reference>
<dbReference type="InterPro" id="IPR029044">
    <property type="entry name" value="Nucleotide-diphossugar_trans"/>
</dbReference>
<keyword evidence="1" id="KW-0808">Transferase</keyword>
<dbReference type="SUPFAM" id="SSF53448">
    <property type="entry name" value="Nucleotide-diphospho-sugar transferases"/>
    <property type="match status" value="1"/>
</dbReference>
<dbReference type="Proteomes" id="UP000325273">
    <property type="component" value="Unassembled WGS sequence"/>
</dbReference>
<proteinExistence type="predicted"/>
<organism evidence="3 4">
    <name type="scientific">Paraburkholderia panacisoli</name>
    <dbReference type="NCBI Taxonomy" id="2603818"/>
    <lineage>
        <taxon>Bacteria</taxon>
        <taxon>Pseudomonadati</taxon>
        <taxon>Pseudomonadota</taxon>
        <taxon>Betaproteobacteria</taxon>
        <taxon>Burkholderiales</taxon>
        <taxon>Burkholderiaceae</taxon>
        <taxon>Paraburkholderia</taxon>
    </lineage>
</organism>
<protein>
    <recommendedName>
        <fullName evidence="2">Alpha 1,4-glycosyltransferase domain-containing protein</fullName>
    </recommendedName>
</protein>
<sequence length="288" mass="32165">MSQARFASFWHGPEFSPYEVASLTSFTAYGSAVSLYSYEAIKHLPAGVMAKDAREILPPDALNDFPIKGVPSIAHFSDYFRYAMFTKSDEIWIDTDMLLLRDFDLDAPGDLIGRATANSLGTALLRLGPKDPRLQELRQRIEAMKRTDTRWGDTGPRLLTAVYGIRAGLPGSLFYPVHIDDYYKVFLPRYLDECSAWCANSYALHLWNNCLIKMGVFNRIGPPAGSFLHQLFAGTGVNALFREFYPADVMQTMIDNAVEKVGRDEGVRKLLQVGVPLIRTAIGRKLGG</sequence>
<evidence type="ECO:0000313" key="3">
    <source>
        <dbReference type="EMBL" id="KAA1015885.1"/>
    </source>
</evidence>
<evidence type="ECO:0000256" key="1">
    <source>
        <dbReference type="ARBA" id="ARBA00022679"/>
    </source>
</evidence>
<dbReference type="GO" id="GO:0016758">
    <property type="term" value="F:hexosyltransferase activity"/>
    <property type="evidence" value="ECO:0007669"/>
    <property type="project" value="TreeGrafter"/>
</dbReference>
<gene>
    <name evidence="3" type="ORF">FVF58_00595</name>
</gene>
<dbReference type="RefSeq" id="WP_149668013.1">
    <property type="nucleotide sequence ID" value="NZ_VTUZ01000001.1"/>
</dbReference>
<keyword evidence="4" id="KW-1185">Reference proteome</keyword>
<dbReference type="PANTHER" id="PTHR12042">
    <property type="entry name" value="LACTOSYLCERAMIDE 4-ALPHA-GALACTOSYLTRANSFERASE ALPHA- 1,4-GALACTOSYLTRANSFERASE"/>
    <property type="match status" value="1"/>
</dbReference>
<dbReference type="EMBL" id="VTUZ01000001">
    <property type="protein sequence ID" value="KAA1015885.1"/>
    <property type="molecule type" value="Genomic_DNA"/>
</dbReference>
<dbReference type="GO" id="GO:0016020">
    <property type="term" value="C:membrane"/>
    <property type="evidence" value="ECO:0007669"/>
    <property type="project" value="GOC"/>
</dbReference>
<dbReference type="AlphaFoldDB" id="A0A5B0HKZ8"/>